<feature type="transmembrane region" description="Helical" evidence="8">
    <location>
        <begin position="554"/>
        <end position="577"/>
    </location>
</feature>
<feature type="transmembrane region" description="Helical" evidence="8">
    <location>
        <begin position="497"/>
        <end position="519"/>
    </location>
</feature>
<dbReference type="RefSeq" id="WP_263999819.1">
    <property type="nucleotide sequence ID" value="NZ_JACKVK010000022.1"/>
</dbReference>
<feature type="transmembrane region" description="Helical" evidence="8">
    <location>
        <begin position="453"/>
        <end position="476"/>
    </location>
</feature>
<feature type="transmembrane region" description="Helical" evidence="8">
    <location>
        <begin position="384"/>
        <end position="410"/>
    </location>
</feature>
<accession>A0A9X3BWJ4</accession>
<keyword evidence="3" id="KW-1003">Cell membrane</keyword>
<dbReference type="PANTHER" id="PTHR43357">
    <property type="entry name" value="INNER MEMBRANE ABC TRANSPORTER PERMEASE PROTEIN YDCV"/>
    <property type="match status" value="1"/>
</dbReference>
<feature type="domain" description="ABC transmembrane type-1" evidence="10">
    <location>
        <begin position="98"/>
        <end position="306"/>
    </location>
</feature>
<feature type="transmembrane region" description="Helical" evidence="8">
    <location>
        <begin position="42"/>
        <end position="66"/>
    </location>
</feature>
<keyword evidence="4" id="KW-0997">Cell inner membrane</keyword>
<dbReference type="PROSITE" id="PS50928">
    <property type="entry name" value="ABC_TM1"/>
    <property type="match status" value="2"/>
</dbReference>
<evidence type="ECO:0000256" key="7">
    <source>
        <dbReference type="ARBA" id="ARBA00023136"/>
    </source>
</evidence>
<comment type="subcellular location">
    <subcellularLocation>
        <location evidence="1">Cell inner membrane</location>
        <topology evidence="1">Multi-pass membrane protein</topology>
    </subcellularLocation>
    <subcellularLocation>
        <location evidence="8">Cell membrane</location>
        <topology evidence="8">Multi-pass membrane protein</topology>
    </subcellularLocation>
</comment>
<organism evidence="11 12">
    <name type="scientific">Mycobacterium yunnanensis</name>
    <dbReference type="NCBI Taxonomy" id="368477"/>
    <lineage>
        <taxon>Bacteria</taxon>
        <taxon>Bacillati</taxon>
        <taxon>Actinomycetota</taxon>
        <taxon>Actinomycetes</taxon>
        <taxon>Mycobacteriales</taxon>
        <taxon>Mycobacteriaceae</taxon>
        <taxon>Mycobacterium</taxon>
    </lineage>
</organism>
<evidence type="ECO:0000256" key="6">
    <source>
        <dbReference type="ARBA" id="ARBA00022989"/>
    </source>
</evidence>
<feature type="transmembrane region" description="Helical" evidence="8">
    <location>
        <begin position="422"/>
        <end position="447"/>
    </location>
</feature>
<keyword evidence="5 8" id="KW-0812">Transmembrane</keyword>
<dbReference type="EMBL" id="JACKVK010000022">
    <property type="protein sequence ID" value="MCV7424729.1"/>
    <property type="molecule type" value="Genomic_DNA"/>
</dbReference>
<reference evidence="11" key="2">
    <citation type="journal article" date="2022" name="BMC Genomics">
        <title>Comparative genome analysis of mycobacteria focusing on tRNA and non-coding RNA.</title>
        <authorList>
            <person name="Behra P.R.K."/>
            <person name="Pettersson B.M.F."/>
            <person name="Ramesh M."/>
            <person name="Das S."/>
            <person name="Dasgupta S."/>
            <person name="Kirsebom L.A."/>
        </authorList>
    </citation>
    <scope>NUCLEOTIDE SEQUENCE</scope>
    <source>
        <strain evidence="11">DSM 44838</strain>
    </source>
</reference>
<reference evidence="11" key="1">
    <citation type="submission" date="2020-07" db="EMBL/GenBank/DDBJ databases">
        <authorList>
            <person name="Pettersson B.M.F."/>
            <person name="Behra P.R.K."/>
            <person name="Ramesh M."/>
            <person name="Das S."/>
            <person name="Dasgupta S."/>
            <person name="Kirsebom L.A."/>
        </authorList>
    </citation>
    <scope>NUCLEOTIDE SEQUENCE</scope>
    <source>
        <strain evidence="11">DSM 44838</strain>
    </source>
</reference>
<feature type="transmembrane region" description="Helical" evidence="8">
    <location>
        <begin position="285"/>
        <end position="310"/>
    </location>
</feature>
<keyword evidence="2 8" id="KW-0813">Transport</keyword>
<feature type="transmembrane region" description="Helical" evidence="8">
    <location>
        <begin position="331"/>
        <end position="354"/>
    </location>
</feature>
<protein>
    <submittedName>
        <fullName evidence="11">ABC transporter permease subunit</fullName>
    </submittedName>
</protein>
<evidence type="ECO:0000256" key="5">
    <source>
        <dbReference type="ARBA" id="ARBA00022692"/>
    </source>
</evidence>
<feature type="transmembrane region" description="Helical" evidence="8">
    <location>
        <begin position="187"/>
        <end position="208"/>
    </location>
</feature>
<dbReference type="GO" id="GO:0005886">
    <property type="term" value="C:plasma membrane"/>
    <property type="evidence" value="ECO:0007669"/>
    <property type="project" value="UniProtKB-SubCell"/>
</dbReference>
<feature type="region of interest" description="Disordered" evidence="9">
    <location>
        <begin position="1"/>
        <end position="33"/>
    </location>
</feature>
<comment type="similarity">
    <text evidence="8">Belongs to the binding-protein-dependent transport system permease family.</text>
</comment>
<dbReference type="InterPro" id="IPR035906">
    <property type="entry name" value="MetI-like_sf"/>
</dbReference>
<proteinExistence type="inferred from homology"/>
<dbReference type="SUPFAM" id="SSF161098">
    <property type="entry name" value="MetI-like"/>
    <property type="match status" value="2"/>
</dbReference>
<gene>
    <name evidence="11" type="ORF">H7K45_29740</name>
</gene>
<evidence type="ECO:0000256" key="1">
    <source>
        <dbReference type="ARBA" id="ARBA00004429"/>
    </source>
</evidence>
<keyword evidence="12" id="KW-1185">Reference proteome</keyword>
<dbReference type="PANTHER" id="PTHR43357:SF4">
    <property type="entry name" value="INNER MEMBRANE ABC TRANSPORTER PERMEASE PROTEIN YDCV"/>
    <property type="match status" value="1"/>
</dbReference>
<dbReference type="Gene3D" id="1.10.3720.10">
    <property type="entry name" value="MetI-like"/>
    <property type="match status" value="2"/>
</dbReference>
<sequence length="592" mass="63491">MDADTAILAENLPDSDPPGRPESSTSLSARASRWRRRPSTTAFLPLPATALVVLGFVVPLLVVVLYSLRPTVAGQIADTFTLDNYVRFFTTDTYWQSMAATMGFIALASAITVALTFPLAYFVATKVSPRRRLLWVVVATIPLFTSYLIRVLAWLNLLGNGGLLNAALMRWGIVDSPVGLFEPGKPAVVITFAYLLFPLTFLTAFIALERVNAGLYEAASDLGAARWRRFLHVTLPSCRNGLVGGFILAFVSMLGDYVTPQLIGGTAGTFYANLMTNQFGNSMQWGFGSALALLLLVAIFALLAILRLTAGASAPMGAYTATYVKRRSPALAAYAWSMMAFLYLPIVVLVSFAFNDSTTVGLPFQGFTTEWFTSLFTDSSLHDALIISLKVALSATGVSLVLGTAAAIYLSRAIGTWRNLSMATISTPLFLPPVIFGLALIIGLNALDVDRGLWTIVMGHIIITLPIVTLVVMIRLEGVDRNLELAALDLGAKPVAVFLRVVLPQVAPGILAAAMISVATSMDEFIMTFLITGSDTTLPLFIYSSLRFGLSPELTALSTLILVASFVLILVGVLTAVGRRGLQIRSKPVGAA</sequence>
<name>A0A9X3BWJ4_9MYCO</name>
<keyword evidence="7 8" id="KW-0472">Membrane</keyword>
<evidence type="ECO:0000256" key="9">
    <source>
        <dbReference type="SAM" id="MobiDB-lite"/>
    </source>
</evidence>
<feature type="transmembrane region" description="Helical" evidence="8">
    <location>
        <begin position="133"/>
        <end position="155"/>
    </location>
</feature>
<feature type="transmembrane region" description="Helical" evidence="8">
    <location>
        <begin position="94"/>
        <end position="121"/>
    </location>
</feature>
<evidence type="ECO:0000256" key="8">
    <source>
        <dbReference type="RuleBase" id="RU363032"/>
    </source>
</evidence>
<evidence type="ECO:0000256" key="4">
    <source>
        <dbReference type="ARBA" id="ARBA00022519"/>
    </source>
</evidence>
<dbReference type="AlphaFoldDB" id="A0A9X3BWJ4"/>
<evidence type="ECO:0000256" key="2">
    <source>
        <dbReference type="ARBA" id="ARBA00022448"/>
    </source>
</evidence>
<dbReference type="GO" id="GO:0055085">
    <property type="term" value="P:transmembrane transport"/>
    <property type="evidence" value="ECO:0007669"/>
    <property type="project" value="InterPro"/>
</dbReference>
<dbReference type="CDD" id="cd06261">
    <property type="entry name" value="TM_PBP2"/>
    <property type="match status" value="2"/>
</dbReference>
<keyword evidence="6 8" id="KW-1133">Transmembrane helix</keyword>
<evidence type="ECO:0000256" key="3">
    <source>
        <dbReference type="ARBA" id="ARBA00022475"/>
    </source>
</evidence>
<dbReference type="Proteomes" id="UP001141629">
    <property type="component" value="Unassembled WGS sequence"/>
</dbReference>
<dbReference type="InterPro" id="IPR000515">
    <property type="entry name" value="MetI-like"/>
</dbReference>
<evidence type="ECO:0000313" key="11">
    <source>
        <dbReference type="EMBL" id="MCV7424729.1"/>
    </source>
</evidence>
<dbReference type="Pfam" id="PF00528">
    <property type="entry name" value="BPD_transp_1"/>
    <property type="match status" value="2"/>
</dbReference>
<evidence type="ECO:0000259" key="10">
    <source>
        <dbReference type="PROSITE" id="PS50928"/>
    </source>
</evidence>
<comment type="caution">
    <text evidence="11">The sequence shown here is derived from an EMBL/GenBank/DDBJ whole genome shotgun (WGS) entry which is preliminary data.</text>
</comment>
<feature type="domain" description="ABC transmembrane type-1" evidence="10">
    <location>
        <begin position="385"/>
        <end position="572"/>
    </location>
</feature>
<evidence type="ECO:0000313" key="12">
    <source>
        <dbReference type="Proteomes" id="UP001141629"/>
    </source>
</evidence>